<dbReference type="STRING" id="1121449.SAMN02745704_01888"/>
<dbReference type="RefSeq" id="WP_078717445.1">
    <property type="nucleotide sequence ID" value="NZ_FUYC01000008.1"/>
</dbReference>
<keyword evidence="2" id="KW-1185">Reference proteome</keyword>
<reference evidence="1 2" key="1">
    <citation type="submission" date="2017-02" db="EMBL/GenBank/DDBJ databases">
        <authorList>
            <person name="Peterson S.W."/>
        </authorList>
    </citation>
    <scope>NUCLEOTIDE SEQUENCE [LARGE SCALE GENOMIC DNA]</scope>
    <source>
        <strain evidence="1 2">DSM 16080</strain>
    </source>
</reference>
<organism evidence="1 2">
    <name type="scientific">Paucidesulfovibrio gracilis DSM 16080</name>
    <dbReference type="NCBI Taxonomy" id="1121449"/>
    <lineage>
        <taxon>Bacteria</taxon>
        <taxon>Pseudomonadati</taxon>
        <taxon>Thermodesulfobacteriota</taxon>
        <taxon>Desulfovibrionia</taxon>
        <taxon>Desulfovibrionales</taxon>
        <taxon>Desulfovibrionaceae</taxon>
        <taxon>Paucidesulfovibrio</taxon>
    </lineage>
</organism>
<accession>A0A1T4X810</accession>
<proteinExistence type="predicted"/>
<gene>
    <name evidence="1" type="ORF">SAMN02745704_01888</name>
</gene>
<evidence type="ECO:0000313" key="2">
    <source>
        <dbReference type="Proteomes" id="UP000190027"/>
    </source>
</evidence>
<dbReference type="EMBL" id="FUYC01000008">
    <property type="protein sequence ID" value="SKA85557.1"/>
    <property type="molecule type" value="Genomic_DNA"/>
</dbReference>
<protein>
    <submittedName>
        <fullName evidence="1">Uncharacterized protein</fullName>
    </submittedName>
</protein>
<dbReference type="Proteomes" id="UP000190027">
    <property type="component" value="Unassembled WGS sequence"/>
</dbReference>
<dbReference type="OrthoDB" id="5502427at2"/>
<sequence>MTRFFGVFAFLAALVLGGFLLVGNLTSGMSENANAFFQTVRDGQYDTAYNYLSKGFRNTVTPRELRAFLRRGSLDRYMTSAWTSREYDGDTGLLKGTLYAQDGTVTPLELTFVRENEEWRIHFIDARLPGLARREITKDIPDQEVLERMASDTAALFAEAVRLKDFHRFHDEIARIWACRATPEELMEAFAPFLAGKSDLTGYDQVAPVFSEPPVINAEDALVLKGYFPHERGPLRFRMEFVFEYPEWKLRGIDMRI</sequence>
<name>A0A1T4X810_9BACT</name>
<evidence type="ECO:0000313" key="1">
    <source>
        <dbReference type="EMBL" id="SKA85557.1"/>
    </source>
</evidence>
<dbReference type="AlphaFoldDB" id="A0A1T4X810"/>